<keyword evidence="7" id="KW-1185">Reference proteome</keyword>
<dbReference type="InterPro" id="IPR018978">
    <property type="entry name" value="SDO1/SBDS_central"/>
</dbReference>
<dbReference type="InterPro" id="IPR013087">
    <property type="entry name" value="Znf_C2H2_type"/>
</dbReference>
<dbReference type="Proteomes" id="UP000693970">
    <property type="component" value="Unassembled WGS sequence"/>
</dbReference>
<proteinExistence type="inferred from homology"/>
<evidence type="ECO:0000313" key="6">
    <source>
        <dbReference type="EMBL" id="KAG7365203.1"/>
    </source>
</evidence>
<feature type="region of interest" description="Disordered" evidence="4">
    <location>
        <begin position="285"/>
        <end position="388"/>
    </location>
</feature>
<dbReference type="AlphaFoldDB" id="A0A9K3PZ86"/>
<dbReference type="PROSITE" id="PS00028">
    <property type="entry name" value="ZINC_FINGER_C2H2_1"/>
    <property type="match status" value="1"/>
</dbReference>
<evidence type="ECO:0000313" key="7">
    <source>
        <dbReference type="Proteomes" id="UP000693970"/>
    </source>
</evidence>
<feature type="compositionally biased region" description="Basic residues" evidence="4">
    <location>
        <begin position="322"/>
        <end position="336"/>
    </location>
</feature>
<dbReference type="OrthoDB" id="10253092at2759"/>
<keyword evidence="3" id="KW-0539">Nucleus</keyword>
<evidence type="ECO:0000256" key="1">
    <source>
        <dbReference type="ARBA" id="ARBA00004123"/>
    </source>
</evidence>
<comment type="caution">
    <text evidence="6">The sequence shown here is derived from an EMBL/GenBank/DDBJ whole genome shotgun (WGS) entry which is preliminary data.</text>
</comment>
<name>A0A9K3PZ86_9STRA</name>
<comment type="similarity">
    <text evidence="2">Belongs to the SDO1/SBDS family.</text>
</comment>
<dbReference type="GO" id="GO:0005634">
    <property type="term" value="C:nucleus"/>
    <property type="evidence" value="ECO:0007669"/>
    <property type="project" value="UniProtKB-SubCell"/>
</dbReference>
<dbReference type="InterPro" id="IPR002140">
    <property type="entry name" value="Sdo1/SBDS"/>
</dbReference>
<feature type="compositionally biased region" description="Polar residues" evidence="4">
    <location>
        <begin position="355"/>
        <end position="370"/>
    </location>
</feature>
<comment type="subcellular location">
    <subcellularLocation>
        <location evidence="1">Nucleus</location>
    </subcellularLocation>
</comment>
<evidence type="ECO:0000256" key="4">
    <source>
        <dbReference type="SAM" id="MobiDB-lite"/>
    </source>
</evidence>
<dbReference type="NCBIfam" id="TIGR00291">
    <property type="entry name" value="RNA_SBDS"/>
    <property type="match status" value="1"/>
</dbReference>
<evidence type="ECO:0000256" key="3">
    <source>
        <dbReference type="ARBA" id="ARBA00023242"/>
    </source>
</evidence>
<protein>
    <submittedName>
        <fullName evidence="6">Ribosome maturation protein SBDS-like protein</fullName>
    </submittedName>
</protein>
<reference evidence="6" key="2">
    <citation type="submission" date="2021-04" db="EMBL/GenBank/DDBJ databases">
        <authorList>
            <person name="Podell S."/>
        </authorList>
    </citation>
    <scope>NUCLEOTIDE SEQUENCE</scope>
    <source>
        <strain evidence="6">Hildebrandi</strain>
    </source>
</reference>
<dbReference type="EMBL" id="JAGRRH010000009">
    <property type="protein sequence ID" value="KAG7365203.1"/>
    <property type="molecule type" value="Genomic_DNA"/>
</dbReference>
<feature type="compositionally biased region" description="Acidic residues" evidence="4">
    <location>
        <begin position="293"/>
        <end position="304"/>
    </location>
</feature>
<dbReference type="Pfam" id="PF09377">
    <property type="entry name" value="SBDS_domain_II"/>
    <property type="match status" value="1"/>
</dbReference>
<dbReference type="GO" id="GO:0042256">
    <property type="term" value="P:cytosolic ribosome assembly"/>
    <property type="evidence" value="ECO:0007669"/>
    <property type="project" value="InterPro"/>
</dbReference>
<dbReference type="PANTHER" id="PTHR10927">
    <property type="entry name" value="RIBOSOME MATURATION PROTEIN SBDS"/>
    <property type="match status" value="1"/>
</dbReference>
<organism evidence="6 7">
    <name type="scientific">Nitzschia inconspicua</name>
    <dbReference type="NCBI Taxonomy" id="303405"/>
    <lineage>
        <taxon>Eukaryota</taxon>
        <taxon>Sar</taxon>
        <taxon>Stramenopiles</taxon>
        <taxon>Ochrophyta</taxon>
        <taxon>Bacillariophyta</taxon>
        <taxon>Bacillariophyceae</taxon>
        <taxon>Bacillariophycidae</taxon>
        <taxon>Bacillariales</taxon>
        <taxon>Bacillariaceae</taxon>
        <taxon>Nitzschia</taxon>
    </lineage>
</organism>
<reference evidence="6" key="1">
    <citation type="journal article" date="2021" name="Sci. Rep.">
        <title>Diploid genomic architecture of Nitzschia inconspicua, an elite biomass production diatom.</title>
        <authorList>
            <person name="Oliver A."/>
            <person name="Podell S."/>
            <person name="Pinowska A."/>
            <person name="Traller J.C."/>
            <person name="Smith S.R."/>
            <person name="McClure R."/>
            <person name="Beliaev A."/>
            <person name="Bohutskyi P."/>
            <person name="Hill E.A."/>
            <person name="Rabines A."/>
            <person name="Zheng H."/>
            <person name="Allen L.Z."/>
            <person name="Kuo A."/>
            <person name="Grigoriev I.V."/>
            <person name="Allen A.E."/>
            <person name="Hazlebeck D."/>
            <person name="Allen E.E."/>
        </authorList>
    </citation>
    <scope>NUCLEOTIDE SEQUENCE</scope>
    <source>
        <strain evidence="6">Hildebrandi</strain>
    </source>
</reference>
<accession>A0A9K3PZ86</accession>
<dbReference type="InterPro" id="IPR039100">
    <property type="entry name" value="Sdo1/SBDS-like"/>
</dbReference>
<sequence length="452" mass="50884">MSRQINQPINQVRLTNVAVVRMNKDGKRFEIACYRNKVIDYRQGLEQDLSEVLQTDRVFTNVSKGEFAKAKDLQKVFGTKDEEEIAKLILAKGQMQVSDKERSQQLEKTTAQIAEWISKNCVHPDTDRPYTILQIKHGMKHAAFSVHPTKPLKRQYLDCVKLLQQVMPIQRAKMELLLLVPTGNGIQQVEDILKEHDVKFTPAASQQLAEEADLVRYPVLVDPSLYRILNDLLQSNIPGAKIEIVNQVVTKQGDYMLEEEVGNKNNNQDPDFDPVMEATSLLQQSKLSSDVKDNDDDEQDDSASDEQPSSSSDEEDIVQSMARRRKAQKKAKKKNQKTANRQLADDTAIKEESVSETVASATTQPVTDRISNNNNAASTDSNNNNNNDRKSCNTCGGSFATPADFRAHFKSDWHRFNQKLKLKGAAPISEQEFLLVDAEIGNKQDGDDILLL</sequence>
<feature type="domain" description="C2H2-type" evidence="5">
    <location>
        <begin position="392"/>
        <end position="414"/>
    </location>
</feature>
<feature type="compositionally biased region" description="Basic and acidic residues" evidence="4">
    <location>
        <begin position="343"/>
        <end position="353"/>
    </location>
</feature>
<dbReference type="InterPro" id="IPR019783">
    <property type="entry name" value="SDO1/SBDS_N"/>
</dbReference>
<evidence type="ECO:0000259" key="5">
    <source>
        <dbReference type="PROSITE" id="PS00028"/>
    </source>
</evidence>
<feature type="compositionally biased region" description="Low complexity" evidence="4">
    <location>
        <begin position="371"/>
        <end position="386"/>
    </location>
</feature>
<dbReference type="Pfam" id="PF01172">
    <property type="entry name" value="SBDS_N"/>
    <property type="match status" value="1"/>
</dbReference>
<evidence type="ECO:0000256" key="2">
    <source>
        <dbReference type="ARBA" id="ARBA00007433"/>
    </source>
</evidence>
<gene>
    <name evidence="6" type="ORF">IV203_038406</name>
</gene>
<dbReference type="PANTHER" id="PTHR10927:SF1">
    <property type="entry name" value="RIBOSOME MATURATION PROTEIN SBDS"/>
    <property type="match status" value="1"/>
</dbReference>